<dbReference type="FunFam" id="3.10.250.10:FF:000011">
    <property type="entry name" value="Scavenger receptor class A member 5"/>
    <property type="match status" value="2"/>
</dbReference>
<proteinExistence type="predicted"/>
<evidence type="ECO:0000256" key="4">
    <source>
        <dbReference type="SAM" id="SignalP"/>
    </source>
</evidence>
<keyword evidence="2" id="KW-0325">Glycoprotein</keyword>
<dbReference type="EMBL" id="OX597823">
    <property type="protein sequence ID" value="CAI9728831.1"/>
    <property type="molecule type" value="Genomic_DNA"/>
</dbReference>
<dbReference type="Pfam" id="PF00530">
    <property type="entry name" value="SRCR"/>
    <property type="match status" value="2"/>
</dbReference>
<dbReference type="InterPro" id="IPR036772">
    <property type="entry name" value="SRCR-like_dom_sf"/>
</dbReference>
<dbReference type="PROSITE" id="PS51257">
    <property type="entry name" value="PROKAR_LIPOPROTEIN"/>
    <property type="match status" value="1"/>
</dbReference>
<dbReference type="PROSITE" id="PS50287">
    <property type="entry name" value="SRCR_2"/>
    <property type="match status" value="2"/>
</dbReference>
<keyword evidence="7" id="KW-1185">Reference proteome</keyword>
<evidence type="ECO:0000256" key="3">
    <source>
        <dbReference type="PROSITE-ProRule" id="PRU00196"/>
    </source>
</evidence>
<feature type="signal peptide" evidence="4">
    <location>
        <begin position="1"/>
        <end position="22"/>
    </location>
</feature>
<dbReference type="PRINTS" id="PR00258">
    <property type="entry name" value="SPERACTRCPTR"/>
</dbReference>
<gene>
    <name evidence="6" type="ORF">OCTVUL_1B007062</name>
</gene>
<dbReference type="SMART" id="SM00202">
    <property type="entry name" value="SR"/>
    <property type="match status" value="2"/>
</dbReference>
<name>A0AA36B811_OCTVU</name>
<keyword evidence="1 3" id="KW-1015">Disulfide bond</keyword>
<dbReference type="SUPFAM" id="SSF56487">
    <property type="entry name" value="SRCR-like"/>
    <property type="match status" value="2"/>
</dbReference>
<evidence type="ECO:0000256" key="2">
    <source>
        <dbReference type="ARBA" id="ARBA00023180"/>
    </source>
</evidence>
<dbReference type="Gene3D" id="3.10.250.10">
    <property type="entry name" value="SRCR-like domain"/>
    <property type="match status" value="2"/>
</dbReference>
<comment type="caution">
    <text evidence="3">Lacks conserved residue(s) required for the propagation of feature annotation.</text>
</comment>
<reference evidence="6" key="1">
    <citation type="submission" date="2023-08" db="EMBL/GenBank/DDBJ databases">
        <authorList>
            <person name="Alioto T."/>
            <person name="Alioto T."/>
            <person name="Gomez Garrido J."/>
        </authorList>
    </citation>
    <scope>NUCLEOTIDE SEQUENCE</scope>
</reference>
<organism evidence="6 7">
    <name type="scientific">Octopus vulgaris</name>
    <name type="common">Common octopus</name>
    <dbReference type="NCBI Taxonomy" id="6645"/>
    <lineage>
        <taxon>Eukaryota</taxon>
        <taxon>Metazoa</taxon>
        <taxon>Spiralia</taxon>
        <taxon>Lophotrochozoa</taxon>
        <taxon>Mollusca</taxon>
        <taxon>Cephalopoda</taxon>
        <taxon>Coleoidea</taxon>
        <taxon>Octopodiformes</taxon>
        <taxon>Octopoda</taxon>
        <taxon>Incirrata</taxon>
        <taxon>Octopodidae</taxon>
        <taxon>Octopus</taxon>
    </lineage>
</organism>
<evidence type="ECO:0000313" key="6">
    <source>
        <dbReference type="EMBL" id="CAI9728831.1"/>
    </source>
</evidence>
<evidence type="ECO:0000313" key="7">
    <source>
        <dbReference type="Proteomes" id="UP001162480"/>
    </source>
</evidence>
<sequence length="249" mass="27763">MAAARDYLQLFAYLLIFTSCCGMLKASGELIRLADGSKTDGRVELFHNGTWGTICDDSWDNYDAKVVCRMLGLSDGTAFTKAWFSQGKGEIFMSEVQCLGSELSIWECPFKREHFCSHREDASVVCSERRNGSNIITTTETPKVSNTGNGSGVRLVGGDNNTHGRVEVFHEGIWGTICDDWWDVRNAIVVCRMIGFSTGKEHKPTPGDGPIWLDDVKCKGWEEKISDCDRKNWGDHDCFHNEDAGVICQ</sequence>
<feature type="disulfide bond" evidence="3">
    <location>
        <begin position="218"/>
        <end position="228"/>
    </location>
</feature>
<dbReference type="PANTHER" id="PTHR48071:SF18">
    <property type="entry name" value="DELETED IN MALIGNANT BRAIN TUMORS 1 PROTEIN-RELATED"/>
    <property type="match status" value="1"/>
</dbReference>
<feature type="domain" description="SRCR" evidence="5">
    <location>
        <begin position="153"/>
        <end position="249"/>
    </location>
</feature>
<protein>
    <submittedName>
        <fullName evidence="6">Neurotrypsin</fullName>
    </submittedName>
</protein>
<dbReference type="PANTHER" id="PTHR48071">
    <property type="entry name" value="SRCR DOMAIN-CONTAINING PROTEIN"/>
    <property type="match status" value="1"/>
</dbReference>
<feature type="domain" description="SRCR" evidence="5">
    <location>
        <begin position="31"/>
        <end position="127"/>
    </location>
</feature>
<evidence type="ECO:0000256" key="1">
    <source>
        <dbReference type="ARBA" id="ARBA00023157"/>
    </source>
</evidence>
<feature type="chain" id="PRO_5041257009" evidence="4">
    <location>
        <begin position="23"/>
        <end position="249"/>
    </location>
</feature>
<dbReference type="InterPro" id="IPR001190">
    <property type="entry name" value="SRCR"/>
</dbReference>
<feature type="disulfide bond" evidence="3">
    <location>
        <begin position="98"/>
        <end position="108"/>
    </location>
</feature>
<dbReference type="Proteomes" id="UP001162480">
    <property type="component" value="Chromosome 10"/>
</dbReference>
<dbReference type="AlphaFoldDB" id="A0AA36B811"/>
<accession>A0AA36B811</accession>
<evidence type="ECO:0000259" key="5">
    <source>
        <dbReference type="PROSITE" id="PS50287"/>
    </source>
</evidence>
<dbReference type="GO" id="GO:0016020">
    <property type="term" value="C:membrane"/>
    <property type="evidence" value="ECO:0007669"/>
    <property type="project" value="InterPro"/>
</dbReference>
<dbReference type="PROSITE" id="PS00420">
    <property type="entry name" value="SRCR_1"/>
    <property type="match status" value="1"/>
</dbReference>
<keyword evidence="4" id="KW-0732">Signal</keyword>